<evidence type="ECO:0000313" key="3">
    <source>
        <dbReference type="Proteomes" id="UP000001312"/>
    </source>
</evidence>
<dbReference type="HOGENOM" id="CLU_2098289_0_0_1"/>
<sequence>MPQNIDLSSVLDSRGMKLQHRGLRVYLSRSMARKQKRSQAQQVKGFSGFMYRSVVYTSHVLFQTSSRMLCNSFSPPKNDTTRSKATVSAQQVETLESSTHKKNSAMHVHRRRLAWS</sequence>
<reference evidence="3" key="1">
    <citation type="journal article" date="2011" name="PLoS Genet.">
        <title>Genomic analysis of the necrotrophic fungal pathogens Sclerotinia sclerotiorum and Botrytis cinerea.</title>
        <authorList>
            <person name="Amselem J."/>
            <person name="Cuomo C.A."/>
            <person name="van Kan J.A."/>
            <person name="Viaud M."/>
            <person name="Benito E.P."/>
            <person name="Couloux A."/>
            <person name="Coutinho P.M."/>
            <person name="de Vries R.P."/>
            <person name="Dyer P.S."/>
            <person name="Fillinger S."/>
            <person name="Fournier E."/>
            <person name="Gout L."/>
            <person name="Hahn M."/>
            <person name="Kohn L."/>
            <person name="Lapalu N."/>
            <person name="Plummer K.M."/>
            <person name="Pradier J.M."/>
            <person name="Quevillon E."/>
            <person name="Sharon A."/>
            <person name="Simon A."/>
            <person name="ten Have A."/>
            <person name="Tudzynski B."/>
            <person name="Tudzynski P."/>
            <person name="Wincker P."/>
            <person name="Andrew M."/>
            <person name="Anthouard V."/>
            <person name="Beever R.E."/>
            <person name="Beffa R."/>
            <person name="Benoit I."/>
            <person name="Bouzid O."/>
            <person name="Brault B."/>
            <person name="Chen Z."/>
            <person name="Choquer M."/>
            <person name="Collemare J."/>
            <person name="Cotton P."/>
            <person name="Danchin E.G."/>
            <person name="Da Silva C."/>
            <person name="Gautier A."/>
            <person name="Giraud C."/>
            <person name="Giraud T."/>
            <person name="Gonzalez C."/>
            <person name="Grossetete S."/>
            <person name="Guldener U."/>
            <person name="Henrissat B."/>
            <person name="Howlett B.J."/>
            <person name="Kodira C."/>
            <person name="Kretschmer M."/>
            <person name="Lappartient A."/>
            <person name="Leroch M."/>
            <person name="Levis C."/>
            <person name="Mauceli E."/>
            <person name="Neuveglise C."/>
            <person name="Oeser B."/>
            <person name="Pearson M."/>
            <person name="Poulain J."/>
            <person name="Poussereau N."/>
            <person name="Quesneville H."/>
            <person name="Rascle C."/>
            <person name="Schumacher J."/>
            <person name="Segurens B."/>
            <person name="Sexton A."/>
            <person name="Silva E."/>
            <person name="Sirven C."/>
            <person name="Soanes D.M."/>
            <person name="Talbot N.J."/>
            <person name="Templeton M."/>
            <person name="Yandava C."/>
            <person name="Yarden O."/>
            <person name="Zeng Q."/>
            <person name="Rollins J.A."/>
            <person name="Lebrun M.H."/>
            <person name="Dickman M."/>
        </authorList>
    </citation>
    <scope>NUCLEOTIDE SEQUENCE [LARGE SCALE GENOMIC DNA]</scope>
    <source>
        <strain evidence="3">ATCC 18683 / 1980 / Ss-1</strain>
    </source>
</reference>
<dbReference type="InParanoid" id="A7E3Z1"/>
<gene>
    <name evidence="2" type="ORF">SS1G_00013</name>
</gene>
<proteinExistence type="predicted"/>
<dbReference type="GeneID" id="5494811"/>
<feature type="region of interest" description="Disordered" evidence="1">
    <location>
        <begin position="74"/>
        <end position="116"/>
    </location>
</feature>
<dbReference type="RefSeq" id="XP_001597927.1">
    <property type="nucleotide sequence ID" value="XM_001597877.1"/>
</dbReference>
<dbReference type="EMBL" id="CH476621">
    <property type="protein sequence ID" value="EDN90613.1"/>
    <property type="molecule type" value="Genomic_DNA"/>
</dbReference>
<accession>A7E3Z1</accession>
<dbReference type="KEGG" id="ssl:SS1G_00013"/>
<feature type="compositionally biased region" description="Basic residues" evidence="1">
    <location>
        <begin position="100"/>
        <end position="116"/>
    </location>
</feature>
<keyword evidence="3" id="KW-1185">Reference proteome</keyword>
<evidence type="ECO:0000256" key="1">
    <source>
        <dbReference type="SAM" id="MobiDB-lite"/>
    </source>
</evidence>
<name>A7E3Z1_SCLS1</name>
<organism evidence="2 3">
    <name type="scientific">Sclerotinia sclerotiorum (strain ATCC 18683 / 1980 / Ss-1)</name>
    <name type="common">White mold</name>
    <name type="synonym">Whetzelinia sclerotiorum</name>
    <dbReference type="NCBI Taxonomy" id="665079"/>
    <lineage>
        <taxon>Eukaryota</taxon>
        <taxon>Fungi</taxon>
        <taxon>Dikarya</taxon>
        <taxon>Ascomycota</taxon>
        <taxon>Pezizomycotina</taxon>
        <taxon>Leotiomycetes</taxon>
        <taxon>Helotiales</taxon>
        <taxon>Sclerotiniaceae</taxon>
        <taxon>Sclerotinia</taxon>
    </lineage>
</organism>
<protein>
    <submittedName>
        <fullName evidence="2">Uncharacterized protein</fullName>
    </submittedName>
</protein>
<feature type="compositionally biased region" description="Polar residues" evidence="1">
    <location>
        <begin position="74"/>
        <end position="97"/>
    </location>
</feature>
<evidence type="ECO:0000313" key="2">
    <source>
        <dbReference type="EMBL" id="EDN90613.1"/>
    </source>
</evidence>
<dbReference type="AlphaFoldDB" id="A7E3Z1"/>
<dbReference type="Proteomes" id="UP000001312">
    <property type="component" value="Unassembled WGS sequence"/>
</dbReference>